<dbReference type="GO" id="GO:0005739">
    <property type="term" value="C:mitochondrion"/>
    <property type="evidence" value="ECO:0007669"/>
    <property type="project" value="UniProtKB-SubCell"/>
</dbReference>
<evidence type="ECO:0000256" key="1">
    <source>
        <dbReference type="ARBA" id="ARBA00004173"/>
    </source>
</evidence>
<evidence type="ECO:0000256" key="6">
    <source>
        <dbReference type="ARBA" id="ARBA00023136"/>
    </source>
</evidence>
<protein>
    <submittedName>
        <fullName evidence="7">Uncharacterized protein</fullName>
    </submittedName>
</protein>
<accession>A0ABD3HAE7</accession>
<evidence type="ECO:0000313" key="8">
    <source>
        <dbReference type="Proteomes" id="UP001633002"/>
    </source>
</evidence>
<keyword evidence="4" id="KW-0256">Endoplasmic reticulum</keyword>
<dbReference type="Proteomes" id="UP001633002">
    <property type="component" value="Unassembled WGS sequence"/>
</dbReference>
<dbReference type="EMBL" id="JBJQOH010000004">
    <property type="protein sequence ID" value="KAL3688488.1"/>
    <property type="molecule type" value="Genomic_DNA"/>
</dbReference>
<evidence type="ECO:0000256" key="4">
    <source>
        <dbReference type="ARBA" id="ARBA00022824"/>
    </source>
</evidence>
<dbReference type="InterPro" id="IPR052374">
    <property type="entry name" value="SERAC1"/>
</dbReference>
<dbReference type="InterPro" id="IPR029058">
    <property type="entry name" value="AB_hydrolase_fold"/>
</dbReference>
<organism evidence="7 8">
    <name type="scientific">Riccia sorocarpa</name>
    <dbReference type="NCBI Taxonomy" id="122646"/>
    <lineage>
        <taxon>Eukaryota</taxon>
        <taxon>Viridiplantae</taxon>
        <taxon>Streptophyta</taxon>
        <taxon>Embryophyta</taxon>
        <taxon>Marchantiophyta</taxon>
        <taxon>Marchantiopsida</taxon>
        <taxon>Marchantiidae</taxon>
        <taxon>Marchantiales</taxon>
        <taxon>Ricciaceae</taxon>
        <taxon>Riccia</taxon>
    </lineage>
</organism>
<reference evidence="7 8" key="1">
    <citation type="submission" date="2024-09" db="EMBL/GenBank/DDBJ databases">
        <title>Chromosome-scale assembly of Riccia sorocarpa.</title>
        <authorList>
            <person name="Paukszto L."/>
        </authorList>
    </citation>
    <scope>NUCLEOTIDE SEQUENCE [LARGE SCALE GENOMIC DNA]</scope>
    <source>
        <strain evidence="7">LP-2024</strain>
        <tissue evidence="7">Aerial parts of the thallus</tissue>
    </source>
</reference>
<comment type="subcellular location">
    <subcellularLocation>
        <location evidence="2">Endoplasmic reticulum</location>
    </subcellularLocation>
    <subcellularLocation>
        <location evidence="3">Membrane</location>
    </subcellularLocation>
    <subcellularLocation>
        <location evidence="1">Mitochondrion</location>
    </subcellularLocation>
</comment>
<gene>
    <name evidence="7" type="ORF">R1sor_014797</name>
</gene>
<dbReference type="SUPFAM" id="SSF53474">
    <property type="entry name" value="alpha/beta-Hydrolases"/>
    <property type="match status" value="1"/>
</dbReference>
<keyword evidence="6" id="KW-0472">Membrane</keyword>
<dbReference type="PANTHER" id="PTHR48182:SF2">
    <property type="entry name" value="PROTEIN SERAC1"/>
    <property type="match status" value="1"/>
</dbReference>
<evidence type="ECO:0000256" key="3">
    <source>
        <dbReference type="ARBA" id="ARBA00004370"/>
    </source>
</evidence>
<evidence type="ECO:0000256" key="2">
    <source>
        <dbReference type="ARBA" id="ARBA00004240"/>
    </source>
</evidence>
<evidence type="ECO:0000313" key="7">
    <source>
        <dbReference type="EMBL" id="KAL3688488.1"/>
    </source>
</evidence>
<evidence type="ECO:0000256" key="5">
    <source>
        <dbReference type="ARBA" id="ARBA00023128"/>
    </source>
</evidence>
<keyword evidence="5" id="KW-0496">Mitochondrion</keyword>
<name>A0ABD3HAE7_9MARC</name>
<dbReference type="PANTHER" id="PTHR48182">
    <property type="entry name" value="PROTEIN SERAC1"/>
    <property type="match status" value="1"/>
</dbReference>
<sequence>MSKSHFTLDDDQLREQTKKFKRLDDFVYELQAEKDPEAVIVFFHGLAMDASELEHAFWSTWRKRDSYDCWPITLLPEYLEEKGEKYRIRVLAVSYESRAEVSADDGNVETDKYLLGDNFLSSLVTSGICRQNKQSYVDIPIILIGHDFGGLLIKDFIMHVENLCSNEEDDEKKEKMVNFLANLKAVMFYATPHSGSQVHEDLARGIQEGSENQLLKLTRILGRETARINADFARYRRGKAEGLKKPRFNTIALVPTKLTNQKGFSRVMVVTEGSARSDVDDIYWVPADHFQVCQPEGLWANSLKKLGDKVDEEILKYREAKQEELQQRLESLRHFAVNKPSEIERMNAGLVHGDPLLNPPE</sequence>
<comment type="caution">
    <text evidence="7">The sequence shown here is derived from an EMBL/GenBank/DDBJ whole genome shotgun (WGS) entry which is preliminary data.</text>
</comment>
<dbReference type="AlphaFoldDB" id="A0ABD3HAE7"/>
<dbReference type="GO" id="GO:0016020">
    <property type="term" value="C:membrane"/>
    <property type="evidence" value="ECO:0007669"/>
    <property type="project" value="UniProtKB-SubCell"/>
</dbReference>
<dbReference type="Gene3D" id="3.40.50.1820">
    <property type="entry name" value="alpha/beta hydrolase"/>
    <property type="match status" value="1"/>
</dbReference>
<keyword evidence="8" id="KW-1185">Reference proteome</keyword>
<proteinExistence type="predicted"/>
<dbReference type="GO" id="GO:0005783">
    <property type="term" value="C:endoplasmic reticulum"/>
    <property type="evidence" value="ECO:0007669"/>
    <property type="project" value="UniProtKB-SubCell"/>
</dbReference>